<dbReference type="InterPro" id="IPR009057">
    <property type="entry name" value="Homeodomain-like_sf"/>
</dbReference>
<dbReference type="AlphaFoldDB" id="A0A943EHI0"/>
<feature type="DNA-binding region" description="H-T-H motif" evidence="2">
    <location>
        <begin position="30"/>
        <end position="49"/>
    </location>
</feature>
<organism evidence="4 5">
    <name type="scientific">Acidaminococcus intestini</name>
    <dbReference type="NCBI Taxonomy" id="187327"/>
    <lineage>
        <taxon>Bacteria</taxon>
        <taxon>Bacillati</taxon>
        <taxon>Bacillota</taxon>
        <taxon>Negativicutes</taxon>
        <taxon>Acidaminococcales</taxon>
        <taxon>Acidaminococcaceae</taxon>
        <taxon>Acidaminococcus</taxon>
    </lineage>
</organism>
<dbReference type="Gene3D" id="1.10.10.60">
    <property type="entry name" value="Homeodomain-like"/>
    <property type="match status" value="1"/>
</dbReference>
<dbReference type="PROSITE" id="PS50977">
    <property type="entry name" value="HTH_TETR_2"/>
    <property type="match status" value="1"/>
</dbReference>
<accession>A0A943EHI0</accession>
<gene>
    <name evidence="4" type="ORF">KHX13_06400</name>
</gene>
<keyword evidence="1 2" id="KW-0238">DNA-binding</keyword>
<dbReference type="GO" id="GO:0003677">
    <property type="term" value="F:DNA binding"/>
    <property type="evidence" value="ECO:0007669"/>
    <property type="project" value="UniProtKB-UniRule"/>
</dbReference>
<protein>
    <submittedName>
        <fullName evidence="4">TetR/AcrR family transcriptional regulator</fullName>
    </submittedName>
</protein>
<dbReference type="Proteomes" id="UP000754226">
    <property type="component" value="Unassembled WGS sequence"/>
</dbReference>
<dbReference type="SUPFAM" id="SSF46689">
    <property type="entry name" value="Homeodomain-like"/>
    <property type="match status" value="1"/>
</dbReference>
<dbReference type="Gene3D" id="1.10.357.10">
    <property type="entry name" value="Tetracycline Repressor, domain 2"/>
    <property type="match status" value="1"/>
</dbReference>
<feature type="domain" description="HTH tetR-type" evidence="3">
    <location>
        <begin position="7"/>
        <end position="67"/>
    </location>
</feature>
<comment type="caution">
    <text evidence="4">The sequence shown here is derived from an EMBL/GenBank/DDBJ whole genome shotgun (WGS) entry which is preliminary data.</text>
</comment>
<dbReference type="PANTHER" id="PTHR43479:SF11">
    <property type="entry name" value="ACREF_ENVCD OPERON REPRESSOR-RELATED"/>
    <property type="match status" value="1"/>
</dbReference>
<sequence length="209" mass="23807">MKKRDSGLTIKALITAAEVLFTQKGYYPVTIKELGEKAGCSPALISYYFGGKKDLYRAVVDRQLAIIDDLKQETRETSLDSLQKIHYFLKALLRTQLDPSGHLDLCYKELIMPSGLLDDTVWQRILSMESYLESLFQTAAEEGLLKAFSDERALFHIVFTVESITETLYLVKDRSTPLNPDQRPAEEILDELIDFVITPMKRAERSPQP</sequence>
<dbReference type="SUPFAM" id="SSF48498">
    <property type="entry name" value="Tetracyclin repressor-like, C-terminal domain"/>
    <property type="match status" value="1"/>
</dbReference>
<dbReference type="Pfam" id="PF00440">
    <property type="entry name" value="TetR_N"/>
    <property type="match status" value="1"/>
</dbReference>
<dbReference type="EMBL" id="JAGZCZ010000006">
    <property type="protein sequence ID" value="MBS5519943.1"/>
    <property type="molecule type" value="Genomic_DNA"/>
</dbReference>
<dbReference type="InterPro" id="IPR050624">
    <property type="entry name" value="HTH-type_Tx_Regulator"/>
</dbReference>
<proteinExistence type="predicted"/>
<dbReference type="PANTHER" id="PTHR43479">
    <property type="entry name" value="ACREF/ENVCD OPERON REPRESSOR-RELATED"/>
    <property type="match status" value="1"/>
</dbReference>
<evidence type="ECO:0000259" key="3">
    <source>
        <dbReference type="PROSITE" id="PS50977"/>
    </source>
</evidence>
<dbReference type="InterPro" id="IPR001647">
    <property type="entry name" value="HTH_TetR"/>
</dbReference>
<evidence type="ECO:0000313" key="4">
    <source>
        <dbReference type="EMBL" id="MBS5519943.1"/>
    </source>
</evidence>
<evidence type="ECO:0000256" key="1">
    <source>
        <dbReference type="ARBA" id="ARBA00023125"/>
    </source>
</evidence>
<evidence type="ECO:0000256" key="2">
    <source>
        <dbReference type="PROSITE-ProRule" id="PRU00335"/>
    </source>
</evidence>
<name>A0A943EHI0_9FIRM</name>
<dbReference type="InterPro" id="IPR036271">
    <property type="entry name" value="Tet_transcr_reg_TetR-rel_C_sf"/>
</dbReference>
<dbReference type="PRINTS" id="PR00455">
    <property type="entry name" value="HTHTETR"/>
</dbReference>
<evidence type="ECO:0000313" key="5">
    <source>
        <dbReference type="Proteomes" id="UP000754226"/>
    </source>
</evidence>
<reference evidence="4" key="1">
    <citation type="submission" date="2021-02" db="EMBL/GenBank/DDBJ databases">
        <title>Infant gut strain persistence is associated with maternal origin, phylogeny, and functional potential including surface adhesion and iron acquisition.</title>
        <authorList>
            <person name="Lou Y.C."/>
        </authorList>
    </citation>
    <scope>NUCLEOTIDE SEQUENCE</scope>
    <source>
        <strain evidence="4">L3_106_000M1_dasL3_106_000M1_concoct_15</strain>
    </source>
</reference>